<evidence type="ECO:0000313" key="1">
    <source>
        <dbReference type="EMBL" id="MBD7939994.1"/>
    </source>
</evidence>
<accession>A0ABR8QWT2</accession>
<sequence>MTVPPQTTDLERRVLAHERILQFLLAEMAREDAPLLDRLLAAFSPQGRKAHQHDYTDAEDYAEAFVRQVAKLGEERAALKPKVDYPPSHSMTASPERPTEIPVVVEPRSGVWQVRRSTKHIGDYLDRSAAVETALQIAIAECRLGANVKLVVEGVTISVSNTEHPPGLEDLPSVAR</sequence>
<organism evidence="1 2">
    <name type="scientific">Brevundimonas guildfordensis</name>
    <dbReference type="NCBI Taxonomy" id="2762241"/>
    <lineage>
        <taxon>Bacteria</taxon>
        <taxon>Pseudomonadati</taxon>
        <taxon>Pseudomonadota</taxon>
        <taxon>Alphaproteobacteria</taxon>
        <taxon>Caulobacterales</taxon>
        <taxon>Caulobacteraceae</taxon>
        <taxon>Brevundimonas</taxon>
    </lineage>
</organism>
<protein>
    <submittedName>
        <fullName evidence="1">Uncharacterized protein</fullName>
    </submittedName>
</protein>
<reference evidence="1 2" key="1">
    <citation type="submission" date="2020-08" db="EMBL/GenBank/DDBJ databases">
        <title>A Genomic Blueprint of the Chicken Gut Microbiome.</title>
        <authorList>
            <person name="Gilroy R."/>
            <person name="Ravi A."/>
            <person name="Getino M."/>
            <person name="Pursley I."/>
            <person name="Horton D.L."/>
            <person name="Alikhan N.-F."/>
            <person name="Baker D."/>
            <person name="Gharbi K."/>
            <person name="Hall N."/>
            <person name="Watson M."/>
            <person name="Adriaenssens E.M."/>
            <person name="Foster-Nyarko E."/>
            <person name="Jarju S."/>
            <person name="Secka A."/>
            <person name="Antonio M."/>
            <person name="Oren A."/>
            <person name="Chaudhuri R."/>
            <person name="La Ragione R.M."/>
            <person name="Hildebrand F."/>
            <person name="Pallen M.J."/>
        </authorList>
    </citation>
    <scope>NUCLEOTIDE SEQUENCE [LARGE SCALE GENOMIC DNA]</scope>
    <source>
        <strain evidence="1 2">Sa3CVA3</strain>
    </source>
</reference>
<comment type="caution">
    <text evidence="1">The sequence shown here is derived from an EMBL/GenBank/DDBJ whole genome shotgun (WGS) entry which is preliminary data.</text>
</comment>
<proteinExistence type="predicted"/>
<gene>
    <name evidence="1" type="ORF">H9656_01160</name>
</gene>
<dbReference type="Proteomes" id="UP000638918">
    <property type="component" value="Unassembled WGS sequence"/>
</dbReference>
<dbReference type="RefSeq" id="WP_191742478.1">
    <property type="nucleotide sequence ID" value="NZ_JACSQU010000001.1"/>
</dbReference>
<dbReference type="EMBL" id="JACSQU010000001">
    <property type="protein sequence ID" value="MBD7939994.1"/>
    <property type="molecule type" value="Genomic_DNA"/>
</dbReference>
<evidence type="ECO:0000313" key="2">
    <source>
        <dbReference type="Proteomes" id="UP000638918"/>
    </source>
</evidence>
<name>A0ABR8QWT2_9CAUL</name>
<keyword evidence="2" id="KW-1185">Reference proteome</keyword>